<feature type="region of interest" description="Disordered" evidence="1">
    <location>
        <begin position="57"/>
        <end position="101"/>
    </location>
</feature>
<dbReference type="RefSeq" id="WP_220145851.1">
    <property type="nucleotide sequence ID" value="NZ_JAHXZI010000011.1"/>
</dbReference>
<evidence type="ECO:0000256" key="1">
    <source>
        <dbReference type="SAM" id="MobiDB-lite"/>
    </source>
</evidence>
<name>A0ABS7B6R7_9ACTN</name>
<comment type="caution">
    <text evidence="2">The sequence shown here is derived from an EMBL/GenBank/DDBJ whole genome shotgun (WGS) entry which is preliminary data.</text>
</comment>
<accession>A0ABS7B6R7</accession>
<dbReference type="EMBL" id="JAHXZI010000011">
    <property type="protein sequence ID" value="MBW6436459.1"/>
    <property type="molecule type" value="Genomic_DNA"/>
</dbReference>
<organism evidence="2 3">
    <name type="scientific">Actinoplanes hulinensis</name>
    <dbReference type="NCBI Taxonomy" id="1144547"/>
    <lineage>
        <taxon>Bacteria</taxon>
        <taxon>Bacillati</taxon>
        <taxon>Actinomycetota</taxon>
        <taxon>Actinomycetes</taxon>
        <taxon>Micromonosporales</taxon>
        <taxon>Micromonosporaceae</taxon>
        <taxon>Actinoplanes</taxon>
    </lineage>
</organism>
<keyword evidence="3" id="KW-1185">Reference proteome</keyword>
<sequence>MAGYVALLDRLKARVEARPPDLSGLAAVCRPDGTGPDALVVAVIQRLTEALRDVEAEAATLPDHTPAPVQTPMRPAQRAPETEPATSATSSVEARFVMMKD</sequence>
<gene>
    <name evidence="2" type="ORF">KZ829_22210</name>
</gene>
<proteinExistence type="predicted"/>
<protein>
    <submittedName>
        <fullName evidence="2">Uncharacterized protein</fullName>
    </submittedName>
</protein>
<evidence type="ECO:0000313" key="2">
    <source>
        <dbReference type="EMBL" id="MBW6436459.1"/>
    </source>
</evidence>
<dbReference type="Proteomes" id="UP001519863">
    <property type="component" value="Unassembled WGS sequence"/>
</dbReference>
<evidence type="ECO:0000313" key="3">
    <source>
        <dbReference type="Proteomes" id="UP001519863"/>
    </source>
</evidence>
<reference evidence="2 3" key="1">
    <citation type="journal article" date="2013" name="Antonie Van Leeuwenhoek">
        <title>Actinoplanes hulinensis sp. nov., a novel actinomycete isolated from soybean root (Glycine max (L.) Merr).</title>
        <authorList>
            <person name="Shen Y."/>
            <person name="Liu C."/>
            <person name="Wang X."/>
            <person name="Zhao J."/>
            <person name="Jia F."/>
            <person name="Zhang Y."/>
            <person name="Wang L."/>
            <person name="Yang D."/>
            <person name="Xiang W."/>
        </authorList>
    </citation>
    <scope>NUCLEOTIDE SEQUENCE [LARGE SCALE GENOMIC DNA]</scope>
    <source>
        <strain evidence="2 3">NEAU-M9</strain>
    </source>
</reference>